<protein>
    <submittedName>
        <fullName evidence="1">Uncharacterized protein</fullName>
    </submittedName>
</protein>
<comment type="caution">
    <text evidence="1">The sequence shown here is derived from an EMBL/GenBank/DDBJ whole genome shotgun (WGS) entry which is preliminary data.</text>
</comment>
<evidence type="ECO:0000313" key="2">
    <source>
        <dbReference type="Proteomes" id="UP000588098"/>
    </source>
</evidence>
<name>A0A7W9QEW5_9ACTN</name>
<accession>A0A7W9QEW5</accession>
<sequence length="63" mass="6768">MMNVVTEYRGVWKALVHSDLHAAIPTTTRAATARPSRAGCASCTDGAACRPCTCPPWDHLIDL</sequence>
<reference evidence="1 2" key="1">
    <citation type="submission" date="2020-08" db="EMBL/GenBank/DDBJ databases">
        <title>Genomic Encyclopedia of Type Strains, Phase III (KMG-III): the genomes of soil and plant-associated and newly described type strains.</title>
        <authorList>
            <person name="Whitman W."/>
        </authorList>
    </citation>
    <scope>NUCLEOTIDE SEQUENCE [LARGE SCALE GENOMIC DNA]</scope>
    <source>
        <strain evidence="1 2">CECT 8305</strain>
    </source>
</reference>
<gene>
    <name evidence="1" type="ORF">FHS42_006067</name>
</gene>
<organism evidence="1 2">
    <name type="scientific">Streptomyces zagrosensis</name>
    <dbReference type="NCBI Taxonomy" id="1042984"/>
    <lineage>
        <taxon>Bacteria</taxon>
        <taxon>Bacillati</taxon>
        <taxon>Actinomycetota</taxon>
        <taxon>Actinomycetes</taxon>
        <taxon>Kitasatosporales</taxon>
        <taxon>Streptomycetaceae</taxon>
        <taxon>Streptomyces</taxon>
    </lineage>
</organism>
<evidence type="ECO:0000313" key="1">
    <source>
        <dbReference type="EMBL" id="MBB5938975.1"/>
    </source>
</evidence>
<dbReference type="EMBL" id="JACHJL010000020">
    <property type="protein sequence ID" value="MBB5938975.1"/>
    <property type="molecule type" value="Genomic_DNA"/>
</dbReference>
<proteinExistence type="predicted"/>
<dbReference type="Proteomes" id="UP000588098">
    <property type="component" value="Unassembled WGS sequence"/>
</dbReference>
<keyword evidence="2" id="KW-1185">Reference proteome</keyword>
<dbReference type="AlphaFoldDB" id="A0A7W9QEW5"/>